<dbReference type="Pfam" id="PF09278">
    <property type="entry name" value="MerR-DNA-bind"/>
    <property type="match status" value="1"/>
</dbReference>
<dbReference type="GO" id="GO:0006979">
    <property type="term" value="P:response to oxidative stress"/>
    <property type="evidence" value="ECO:0007669"/>
    <property type="project" value="InterPro"/>
</dbReference>
<feature type="region of interest" description="Disordered" evidence="8">
    <location>
        <begin position="137"/>
        <end position="159"/>
    </location>
</feature>
<proteinExistence type="predicted"/>
<evidence type="ECO:0000256" key="8">
    <source>
        <dbReference type="SAM" id="MobiDB-lite"/>
    </source>
</evidence>
<dbReference type="NCBIfam" id="TIGR01950">
    <property type="entry name" value="SoxR"/>
    <property type="match status" value="1"/>
</dbReference>
<dbReference type="AlphaFoldDB" id="A0A285PJI5"/>
<dbReference type="SUPFAM" id="SSF46955">
    <property type="entry name" value="Putative DNA-binding domain"/>
    <property type="match status" value="1"/>
</dbReference>
<evidence type="ECO:0000259" key="9">
    <source>
        <dbReference type="PROSITE" id="PS50937"/>
    </source>
</evidence>
<evidence type="ECO:0000256" key="2">
    <source>
        <dbReference type="ARBA" id="ARBA00022723"/>
    </source>
</evidence>
<evidence type="ECO:0000256" key="6">
    <source>
        <dbReference type="ARBA" id="ARBA00023125"/>
    </source>
</evidence>
<feature type="domain" description="HTH merR-type" evidence="9">
    <location>
        <begin position="7"/>
        <end position="75"/>
    </location>
</feature>
<evidence type="ECO:0000256" key="3">
    <source>
        <dbReference type="ARBA" id="ARBA00023004"/>
    </source>
</evidence>
<evidence type="ECO:0000256" key="7">
    <source>
        <dbReference type="ARBA" id="ARBA00023163"/>
    </source>
</evidence>
<keyword evidence="5" id="KW-0805">Transcription regulation</keyword>
<evidence type="ECO:0000313" key="10">
    <source>
        <dbReference type="EMBL" id="SNZ21578.1"/>
    </source>
</evidence>
<dbReference type="OrthoDB" id="9802944at2"/>
<evidence type="ECO:0000313" key="11">
    <source>
        <dbReference type="Proteomes" id="UP000219439"/>
    </source>
</evidence>
<keyword evidence="3" id="KW-0408">Iron</keyword>
<dbReference type="GO" id="GO:0003677">
    <property type="term" value="F:DNA binding"/>
    <property type="evidence" value="ECO:0007669"/>
    <property type="project" value="UniProtKB-KW"/>
</dbReference>
<dbReference type="CDD" id="cd01110">
    <property type="entry name" value="HTH_SoxR"/>
    <property type="match status" value="1"/>
</dbReference>
<dbReference type="SMART" id="SM00422">
    <property type="entry name" value="HTH_MERR"/>
    <property type="match status" value="1"/>
</dbReference>
<dbReference type="InterPro" id="IPR047057">
    <property type="entry name" value="MerR_fam"/>
</dbReference>
<reference evidence="10 11" key="1">
    <citation type="submission" date="2017-09" db="EMBL/GenBank/DDBJ databases">
        <authorList>
            <person name="Ehlers B."/>
            <person name="Leendertz F.H."/>
        </authorList>
    </citation>
    <scope>NUCLEOTIDE SEQUENCE [LARGE SCALE GENOMIC DNA]</scope>
    <source>
        <strain evidence="10 11">DSM 18289</strain>
    </source>
</reference>
<keyword evidence="4" id="KW-0411">Iron-sulfur</keyword>
<dbReference type="PRINTS" id="PR00040">
    <property type="entry name" value="HTHMERR"/>
</dbReference>
<keyword evidence="11" id="KW-1185">Reference proteome</keyword>
<keyword evidence="2" id="KW-0479">Metal-binding</keyword>
<dbReference type="InterPro" id="IPR009061">
    <property type="entry name" value="DNA-bd_dom_put_sf"/>
</dbReference>
<gene>
    <name evidence="10" type="ORF">SAMN06265368_4701</name>
</gene>
<dbReference type="GO" id="GO:0051537">
    <property type="term" value="F:2 iron, 2 sulfur cluster binding"/>
    <property type="evidence" value="ECO:0007669"/>
    <property type="project" value="UniProtKB-KW"/>
</dbReference>
<sequence>MVRFPKGLSVGQVAERSGLAVSAIHFYENKGLVHSWRTSANHRRYSAAVLRRLAVIQVAQRAGVPLRDIANALATLPDDSKVTRKDWEKLSSHWAAELDDRIARLQRLRSNMGTCIGCGCLSLDTCQLINPDDQIAQNGPGPRYLEEDAPERITDAREK</sequence>
<name>A0A285PJI5_9HYPH</name>
<dbReference type="Gene3D" id="1.10.1660.10">
    <property type="match status" value="1"/>
</dbReference>
<dbReference type="GO" id="GO:0003700">
    <property type="term" value="F:DNA-binding transcription factor activity"/>
    <property type="evidence" value="ECO:0007669"/>
    <property type="project" value="InterPro"/>
</dbReference>
<dbReference type="InterPro" id="IPR010211">
    <property type="entry name" value="Redox-sen_tscrpt-act_SoxR"/>
</dbReference>
<keyword evidence="6" id="KW-0238">DNA-binding</keyword>
<dbReference type="InterPro" id="IPR000551">
    <property type="entry name" value="MerR-type_HTH_dom"/>
</dbReference>
<evidence type="ECO:0000256" key="5">
    <source>
        <dbReference type="ARBA" id="ARBA00023015"/>
    </source>
</evidence>
<dbReference type="PANTHER" id="PTHR30204">
    <property type="entry name" value="REDOX-CYCLING DRUG-SENSING TRANSCRIPTIONAL ACTIVATOR SOXR"/>
    <property type="match status" value="1"/>
</dbReference>
<evidence type="ECO:0000256" key="4">
    <source>
        <dbReference type="ARBA" id="ARBA00023014"/>
    </source>
</evidence>
<keyword evidence="1" id="KW-0001">2Fe-2S</keyword>
<feature type="compositionally biased region" description="Basic and acidic residues" evidence="8">
    <location>
        <begin position="144"/>
        <end position="159"/>
    </location>
</feature>
<evidence type="ECO:0000256" key="1">
    <source>
        <dbReference type="ARBA" id="ARBA00022714"/>
    </source>
</evidence>
<protein>
    <submittedName>
        <fullName evidence="10">Transcriptional regulator, MerR family</fullName>
    </submittedName>
</protein>
<dbReference type="EMBL" id="OBEL01000010">
    <property type="protein sequence ID" value="SNZ21578.1"/>
    <property type="molecule type" value="Genomic_DNA"/>
</dbReference>
<dbReference type="Pfam" id="PF00376">
    <property type="entry name" value="MerR"/>
    <property type="match status" value="1"/>
</dbReference>
<dbReference type="InterPro" id="IPR015358">
    <property type="entry name" value="Tscrpt_reg_MerR_DNA-bd"/>
</dbReference>
<keyword evidence="7" id="KW-0804">Transcription</keyword>
<dbReference type="PANTHER" id="PTHR30204:SF0">
    <property type="entry name" value="REDOX-SENSITIVE TRANSCRIPTIONAL ACTIVATOR SOXR"/>
    <property type="match status" value="1"/>
</dbReference>
<dbReference type="Proteomes" id="UP000219439">
    <property type="component" value="Unassembled WGS sequence"/>
</dbReference>
<accession>A0A285PJI5</accession>
<dbReference type="PROSITE" id="PS00552">
    <property type="entry name" value="HTH_MERR_1"/>
    <property type="match status" value="1"/>
</dbReference>
<dbReference type="RefSeq" id="WP_097155962.1">
    <property type="nucleotide sequence ID" value="NZ_OBEL01000010.1"/>
</dbReference>
<dbReference type="PROSITE" id="PS50937">
    <property type="entry name" value="HTH_MERR_2"/>
    <property type="match status" value="1"/>
</dbReference>
<dbReference type="GO" id="GO:0046872">
    <property type="term" value="F:metal ion binding"/>
    <property type="evidence" value="ECO:0007669"/>
    <property type="project" value="UniProtKB-KW"/>
</dbReference>
<organism evidence="10 11">
    <name type="scientific">Cohaesibacter gelatinilyticus</name>
    <dbReference type="NCBI Taxonomy" id="372072"/>
    <lineage>
        <taxon>Bacteria</taxon>
        <taxon>Pseudomonadati</taxon>
        <taxon>Pseudomonadota</taxon>
        <taxon>Alphaproteobacteria</taxon>
        <taxon>Hyphomicrobiales</taxon>
        <taxon>Cohaesibacteraceae</taxon>
    </lineage>
</organism>